<name>A0ABU3CPB2_9FLAO</name>
<dbReference type="RefSeq" id="WP_311496299.1">
    <property type="nucleotide sequence ID" value="NZ_JAVRHO010000033.1"/>
</dbReference>
<sequence length="69" mass="7821">IQHNQKAPSLSLREGGFISMQADEDGRVKVVLRYLQVKNLPFFSIGFSWVGNSRFIVGRFMVTLFSSGR</sequence>
<protein>
    <submittedName>
        <fullName evidence="1">Uncharacterized protein</fullName>
    </submittedName>
</protein>
<proteinExistence type="predicted"/>
<reference evidence="1 2" key="1">
    <citation type="submission" date="2023-09" db="EMBL/GenBank/DDBJ databases">
        <authorList>
            <person name="Rey-Velasco X."/>
        </authorList>
    </citation>
    <scope>NUCLEOTIDE SEQUENCE [LARGE SCALE GENOMIC DNA]</scope>
    <source>
        <strain evidence="1 2">F260</strain>
    </source>
</reference>
<gene>
    <name evidence="1" type="ORF">RM545_16020</name>
</gene>
<dbReference type="Proteomes" id="UP001245285">
    <property type="component" value="Unassembled WGS sequence"/>
</dbReference>
<evidence type="ECO:0000313" key="1">
    <source>
        <dbReference type="EMBL" id="MDT0648201.1"/>
    </source>
</evidence>
<accession>A0ABU3CPB2</accession>
<dbReference type="EMBL" id="JAVRHO010000033">
    <property type="protein sequence ID" value="MDT0648201.1"/>
    <property type="molecule type" value="Genomic_DNA"/>
</dbReference>
<comment type="caution">
    <text evidence="1">The sequence shown here is derived from an EMBL/GenBank/DDBJ whole genome shotgun (WGS) entry which is preliminary data.</text>
</comment>
<evidence type="ECO:0000313" key="2">
    <source>
        <dbReference type="Proteomes" id="UP001245285"/>
    </source>
</evidence>
<organism evidence="1 2">
    <name type="scientific">Autumnicola lenta</name>
    <dbReference type="NCBI Taxonomy" id="3075593"/>
    <lineage>
        <taxon>Bacteria</taxon>
        <taxon>Pseudomonadati</taxon>
        <taxon>Bacteroidota</taxon>
        <taxon>Flavobacteriia</taxon>
        <taxon>Flavobacteriales</taxon>
        <taxon>Flavobacteriaceae</taxon>
        <taxon>Autumnicola</taxon>
    </lineage>
</organism>
<feature type="non-terminal residue" evidence="1">
    <location>
        <position position="1"/>
    </location>
</feature>
<keyword evidence="2" id="KW-1185">Reference proteome</keyword>